<dbReference type="HOGENOM" id="CLU_3101140_0_0_14"/>
<gene>
    <name evidence="2" type="ordered locus">MYPU_2940</name>
</gene>
<keyword evidence="1" id="KW-0472">Membrane</keyword>
<protein>
    <submittedName>
        <fullName evidence="2">Uncharacterized protein</fullName>
    </submittedName>
</protein>
<dbReference type="EMBL" id="AL445564">
    <property type="protein sequence ID" value="CAC13467.1"/>
    <property type="molecule type" value="Genomic_DNA"/>
</dbReference>
<sequence>MDKNQPTTKLQTNNKSIKKVFLYFTIAFVVLILLAVFALAVASFVYIKKRS</sequence>
<keyword evidence="1" id="KW-1133">Transmembrane helix</keyword>
<proteinExistence type="predicted"/>
<reference evidence="2 3" key="1">
    <citation type="journal article" date="2001" name="Nucleic Acids Res.">
        <title>The complete genome sequence of the murine respiratory pathogen Mycoplasma pulmonis.</title>
        <authorList>
            <person name="Chambaud I."/>
            <person name="Heilig R."/>
            <person name="Ferris S."/>
            <person name="Barbe V."/>
            <person name="Samson D."/>
            <person name="Galisson F."/>
            <person name="Moszer I."/>
            <person name="Dybvig K."/>
            <person name="Wroblewski H."/>
            <person name="Viari A."/>
            <person name="Rocha E.P.C."/>
            <person name="Blanchard A."/>
        </authorList>
    </citation>
    <scope>NUCLEOTIDE SEQUENCE [LARGE SCALE GENOMIC DNA]</scope>
    <source>
        <strain evidence="2 3">UAB CTIP</strain>
    </source>
</reference>
<evidence type="ECO:0000313" key="3">
    <source>
        <dbReference type="Proteomes" id="UP000000528"/>
    </source>
</evidence>
<keyword evidence="1" id="KW-0812">Transmembrane</keyword>
<dbReference type="AlphaFoldDB" id="Q98QR7"/>
<keyword evidence="3" id="KW-1185">Reference proteome</keyword>
<dbReference type="RefSeq" id="WP_010925098.1">
    <property type="nucleotide sequence ID" value="NC_002771.1"/>
</dbReference>
<dbReference type="PIR" id="F90548">
    <property type="entry name" value="F90548"/>
</dbReference>
<dbReference type="Proteomes" id="UP000000528">
    <property type="component" value="Chromosome"/>
</dbReference>
<dbReference type="KEGG" id="mpu:MYPU_2940"/>
<accession>Q98QR7</accession>
<organism evidence="3">
    <name type="scientific">Mycoplasmopsis pulmonis (strain UAB CTIP)</name>
    <name type="common">Mycoplasma pulmonis</name>
    <dbReference type="NCBI Taxonomy" id="272635"/>
    <lineage>
        <taxon>Bacteria</taxon>
        <taxon>Bacillati</taxon>
        <taxon>Mycoplasmatota</taxon>
        <taxon>Mycoplasmoidales</taxon>
        <taxon>Metamycoplasmataceae</taxon>
        <taxon>Mycoplasmopsis</taxon>
    </lineage>
</organism>
<feature type="transmembrane region" description="Helical" evidence="1">
    <location>
        <begin position="20"/>
        <end position="47"/>
    </location>
</feature>
<evidence type="ECO:0000256" key="1">
    <source>
        <dbReference type="SAM" id="Phobius"/>
    </source>
</evidence>
<name>Q98QR7_MYCPU</name>
<evidence type="ECO:0000313" key="2">
    <source>
        <dbReference type="EMBL" id="CAC13467.1"/>
    </source>
</evidence>